<evidence type="ECO:0000256" key="2">
    <source>
        <dbReference type="ARBA" id="ARBA00022654"/>
    </source>
</evidence>
<feature type="transmembrane region" description="Helical" evidence="8">
    <location>
        <begin position="108"/>
        <end position="127"/>
    </location>
</feature>
<dbReference type="Proteomes" id="UP001193748">
    <property type="component" value="Unassembled WGS sequence"/>
</dbReference>
<reference evidence="9" key="2">
    <citation type="journal article" date="2022" name="Nat. Biotechnol.">
        <title>Carbon-negative production of acetone and isopropanol by gas fermentation at industrial pilot scale.</title>
        <authorList>
            <person name="Liew F.E."/>
            <person name="Nogle R."/>
            <person name="Abdalla T."/>
            <person name="Rasor B.J."/>
            <person name="Canter C."/>
            <person name="Jensen R.O."/>
            <person name="Wang L."/>
            <person name="Strutz J."/>
            <person name="Chirania P."/>
            <person name="De Tissera S."/>
            <person name="Mueller A.P."/>
            <person name="Ruan Z."/>
            <person name="Gao A."/>
            <person name="Tran L."/>
            <person name="Engle N.L."/>
            <person name="Bromley J.C."/>
            <person name="Daniell J."/>
            <person name="Conrado R."/>
            <person name="Tschaplinski T.J."/>
            <person name="Giannone R.J."/>
            <person name="Hettich R.L."/>
            <person name="Karim A.S."/>
            <person name="Simpson S.D."/>
            <person name="Brown S.D."/>
            <person name="Leang C."/>
            <person name="Jewett M.C."/>
            <person name="Kopke M."/>
        </authorList>
    </citation>
    <scope>NUCLEOTIDE SEQUENCE</scope>
    <source>
        <strain evidence="9">DJ080</strain>
    </source>
</reference>
<keyword evidence="6 8" id="KW-1133">Transmembrane helix</keyword>
<evidence type="ECO:0000256" key="6">
    <source>
        <dbReference type="ARBA" id="ARBA00022989"/>
    </source>
</evidence>
<evidence type="ECO:0000256" key="7">
    <source>
        <dbReference type="ARBA" id="ARBA00023136"/>
    </source>
</evidence>
<feature type="transmembrane region" description="Helical" evidence="8">
    <location>
        <begin position="84"/>
        <end position="102"/>
    </location>
</feature>
<dbReference type="GO" id="GO:0016020">
    <property type="term" value="C:membrane"/>
    <property type="evidence" value="ECO:0007669"/>
    <property type="project" value="InterPro"/>
</dbReference>
<feature type="transmembrane region" description="Helical" evidence="8">
    <location>
        <begin position="40"/>
        <end position="64"/>
    </location>
</feature>
<evidence type="ECO:0000313" key="9">
    <source>
        <dbReference type="EMBL" id="NRT87136.1"/>
    </source>
</evidence>
<protein>
    <submittedName>
        <fullName evidence="9">Accessory gene regulator B</fullName>
    </submittedName>
</protein>
<organism evidence="9 10">
    <name type="scientific">Clostridium beijerinckii</name>
    <name type="common">Clostridium MP</name>
    <dbReference type="NCBI Taxonomy" id="1520"/>
    <lineage>
        <taxon>Bacteria</taxon>
        <taxon>Bacillati</taxon>
        <taxon>Bacillota</taxon>
        <taxon>Clostridia</taxon>
        <taxon>Eubacteriales</taxon>
        <taxon>Clostridiaceae</taxon>
        <taxon>Clostridium</taxon>
    </lineage>
</organism>
<accession>A0AAX0AW22</accession>
<dbReference type="GO" id="GO:0008233">
    <property type="term" value="F:peptidase activity"/>
    <property type="evidence" value="ECO:0007669"/>
    <property type="project" value="UniProtKB-KW"/>
</dbReference>
<evidence type="ECO:0000256" key="4">
    <source>
        <dbReference type="ARBA" id="ARBA00022692"/>
    </source>
</evidence>
<dbReference type="GO" id="GO:0009372">
    <property type="term" value="P:quorum sensing"/>
    <property type="evidence" value="ECO:0007669"/>
    <property type="project" value="UniProtKB-KW"/>
</dbReference>
<reference evidence="9" key="1">
    <citation type="submission" date="2020-05" db="EMBL/GenBank/DDBJ databases">
        <authorList>
            <person name="Brown S."/>
            <person name="Huntemann M."/>
            <person name="Clum A."/>
            <person name="Spunde A."/>
            <person name="Palaniappan K."/>
            <person name="Ritter S."/>
            <person name="Mikhailova N."/>
            <person name="Chen I.-M."/>
            <person name="Stamatis D."/>
            <person name="Reddy T."/>
            <person name="O'Malley R."/>
            <person name="Daum C."/>
            <person name="Shapiro N."/>
            <person name="Ivanova N."/>
            <person name="Kyrpides N."/>
            <person name="Woyke T."/>
        </authorList>
    </citation>
    <scope>NUCLEOTIDE SEQUENCE</scope>
    <source>
        <strain evidence="9">DJ080</strain>
    </source>
</reference>
<keyword evidence="1" id="KW-1003">Cell membrane</keyword>
<evidence type="ECO:0000256" key="5">
    <source>
        <dbReference type="ARBA" id="ARBA00022801"/>
    </source>
</evidence>
<dbReference type="SMART" id="SM00793">
    <property type="entry name" value="AgrB"/>
    <property type="match status" value="1"/>
</dbReference>
<evidence type="ECO:0000256" key="1">
    <source>
        <dbReference type="ARBA" id="ARBA00022475"/>
    </source>
</evidence>
<keyword evidence="3" id="KW-0645">Protease</keyword>
<feature type="transmembrane region" description="Helical" evidence="8">
    <location>
        <begin position="153"/>
        <end position="170"/>
    </location>
</feature>
<comment type="caution">
    <text evidence="9">The sequence shown here is derived from an EMBL/GenBank/DDBJ whole genome shotgun (WGS) entry which is preliminary data.</text>
</comment>
<dbReference type="EMBL" id="JABSWW010000001">
    <property type="protein sequence ID" value="NRT87136.1"/>
    <property type="molecule type" value="Genomic_DNA"/>
</dbReference>
<proteinExistence type="predicted"/>
<dbReference type="AlphaFoldDB" id="A0AAX0AW22"/>
<dbReference type="RefSeq" id="WP_077844203.1">
    <property type="nucleotide sequence ID" value="NZ_CP107022.1"/>
</dbReference>
<keyword evidence="7 8" id="KW-0472">Membrane</keyword>
<name>A0AAX0AW22_CLOBE</name>
<gene>
    <name evidence="9" type="ORF">B0H41_000815</name>
</gene>
<keyword evidence="4 8" id="KW-0812">Transmembrane</keyword>
<keyword evidence="5" id="KW-0378">Hydrolase</keyword>
<keyword evidence="2" id="KW-0673">Quorum sensing</keyword>
<evidence type="ECO:0000256" key="3">
    <source>
        <dbReference type="ARBA" id="ARBA00022670"/>
    </source>
</evidence>
<evidence type="ECO:0000256" key="8">
    <source>
        <dbReference type="SAM" id="Phobius"/>
    </source>
</evidence>
<dbReference type="InterPro" id="IPR006741">
    <property type="entry name" value="AgrB"/>
</dbReference>
<dbReference type="Pfam" id="PF04647">
    <property type="entry name" value="AgrB"/>
    <property type="match status" value="1"/>
</dbReference>
<sequence length="213" mass="23661">MSLIEKIAANIGKETRCILDFNDDTEEVIVYGAINLIQTLVSFLLTIVTGFIFGVIYEALIFTITVSILKKYSGGAHASSPGRCLFLGSVISIGFSLLISKILLKQNIWGITVIGILCIVISLFIIIRKAPVDSENKPITSDKMRQRLKRDSIVTILFFSIGMVIVLLIFKISANLVHIKIFECIGLGILWQSFTLTKPVIKFLHKIDSLLPF</sequence>
<dbReference type="GO" id="GO:0006508">
    <property type="term" value="P:proteolysis"/>
    <property type="evidence" value="ECO:0007669"/>
    <property type="project" value="UniProtKB-KW"/>
</dbReference>
<evidence type="ECO:0000313" key="10">
    <source>
        <dbReference type="Proteomes" id="UP001193748"/>
    </source>
</evidence>